<dbReference type="Proteomes" id="UP000005777">
    <property type="component" value="Unassembled WGS sequence"/>
</dbReference>
<evidence type="ECO:0000256" key="1">
    <source>
        <dbReference type="SAM" id="Phobius"/>
    </source>
</evidence>
<keyword evidence="3" id="KW-1185">Reference proteome</keyword>
<dbReference type="AlphaFoldDB" id="W5IH63"/>
<evidence type="ECO:0000313" key="2">
    <source>
        <dbReference type="EMBL" id="EFG26354.1"/>
    </source>
</evidence>
<feature type="transmembrane region" description="Helical" evidence="1">
    <location>
        <begin position="255"/>
        <end position="280"/>
    </location>
</feature>
<feature type="transmembrane region" description="Helical" evidence="1">
    <location>
        <begin position="301"/>
        <end position="322"/>
    </location>
</feature>
<name>W5IH63_SCAIO</name>
<organism evidence="2 3">
    <name type="scientific">Scardovia inopinata F0304</name>
    <dbReference type="NCBI Taxonomy" id="641146"/>
    <lineage>
        <taxon>Bacteria</taxon>
        <taxon>Bacillati</taxon>
        <taxon>Actinomycetota</taxon>
        <taxon>Actinomycetes</taxon>
        <taxon>Bifidobacteriales</taxon>
        <taxon>Bifidobacteriaceae</taxon>
        <taxon>Scardovia</taxon>
    </lineage>
</organism>
<keyword evidence="1" id="KW-0812">Transmembrane</keyword>
<feature type="transmembrane region" description="Helical" evidence="1">
    <location>
        <begin position="12"/>
        <end position="33"/>
    </location>
</feature>
<evidence type="ECO:0008006" key="4">
    <source>
        <dbReference type="Google" id="ProtNLM"/>
    </source>
</evidence>
<keyword evidence="1" id="KW-1133">Transmembrane helix</keyword>
<accession>W5IH63</accession>
<dbReference type="HOGENOM" id="CLU_024384_0_0_11"/>
<dbReference type="EMBL" id="ADCX01000013">
    <property type="protein sequence ID" value="EFG26354.1"/>
    <property type="molecule type" value="Genomic_DNA"/>
</dbReference>
<reference evidence="2 3" key="1">
    <citation type="submission" date="2012-01" db="EMBL/GenBank/DDBJ databases">
        <title>The Genome Sequence of Scardovia inopinata F0304.</title>
        <authorList>
            <consortium name="The Broad Institute Genome Sequencing Platform"/>
            <person name="Earl A."/>
            <person name="Ward D."/>
            <person name="Feldgarden M."/>
            <person name="Gevers D."/>
            <person name="Izard J."/>
            <person name="Baranova O.V."/>
            <person name="Blanton J.M."/>
            <person name="Tanner A.C."/>
            <person name="Dewhirst F.E."/>
            <person name="Young S.K."/>
            <person name="Zeng Q."/>
            <person name="Gargeya S."/>
            <person name="Fitzgerald M."/>
            <person name="Haas B."/>
            <person name="Abouelleil A."/>
            <person name="Alvarado L."/>
            <person name="Arachchi H.M."/>
            <person name="Berlin A."/>
            <person name="Chapman S.B."/>
            <person name="Gearin G."/>
            <person name="Goldberg J."/>
            <person name="Griggs A."/>
            <person name="Gujja S."/>
            <person name="Hansen M."/>
            <person name="Heiman D."/>
            <person name="Howarth C."/>
            <person name="Larimer J."/>
            <person name="Lui A."/>
            <person name="MacDonald P.J."/>
            <person name="McCowen C."/>
            <person name="Montmayeur A."/>
            <person name="Murphy C."/>
            <person name="Neiman D."/>
            <person name="Pearson M."/>
            <person name="Priest M."/>
            <person name="Roberts A."/>
            <person name="Saif S."/>
            <person name="Shea T."/>
            <person name="Sisk P."/>
            <person name="Stolte C."/>
            <person name="Sykes S."/>
            <person name="Wortman J."/>
            <person name="Nusbaum C."/>
            <person name="Birren B."/>
        </authorList>
    </citation>
    <scope>NUCLEOTIDE SEQUENCE [LARGE SCALE GENOMIC DNA]</scope>
    <source>
        <strain evidence="2 3">F0304</strain>
    </source>
</reference>
<dbReference type="eggNOG" id="COG4652">
    <property type="taxonomic scope" value="Bacteria"/>
</dbReference>
<evidence type="ECO:0000313" key="3">
    <source>
        <dbReference type="Proteomes" id="UP000005777"/>
    </source>
</evidence>
<feature type="transmembrane region" description="Helical" evidence="1">
    <location>
        <begin position="227"/>
        <end position="249"/>
    </location>
</feature>
<gene>
    <name evidence="2" type="ORF">HMPREF9020_01439</name>
</gene>
<proteinExistence type="predicted"/>
<dbReference type="RefSeq" id="WP_006293829.1">
    <property type="nucleotide sequence ID" value="NZ_GG770226.1"/>
</dbReference>
<feature type="transmembrane region" description="Helical" evidence="1">
    <location>
        <begin position="181"/>
        <end position="199"/>
    </location>
</feature>
<protein>
    <recommendedName>
        <fullName evidence="4">Bacteriocin-associated integral membrane protein</fullName>
    </recommendedName>
</protein>
<keyword evidence="1" id="KW-0472">Membrane</keyword>
<feature type="transmembrane region" description="Helical" evidence="1">
    <location>
        <begin position="671"/>
        <end position="692"/>
    </location>
</feature>
<feature type="transmembrane region" description="Helical" evidence="1">
    <location>
        <begin position="641"/>
        <end position="659"/>
    </location>
</feature>
<sequence length="704" mass="76529">MSEVSAVHRIFKVSWIIALIFGVFFAFQAFIVMDQNQPYGTQSSFTVEQISGKKSAALTTFKNLAQEEKINIYKIQPDPESASDKSIAFVFIGNQAAFARAGGYSYPTFSSLSGRYTIKPASAITYQDLRGQYAVNVSGSKFSQLVHKLSEQGMSISTAGSSYKSNAAAYFIFGIGQSNSAAFFLALILALILSIAFSCSRQRKSYALRELHGYSHGQIVRGEIADFLAFSGKSMIIVLALLTLVLGIYNHFHQYFRFLSLLCVSWLALLILGITAVSFISSIFIRSIAIVPVIKNQNNTTASFVIGFATQIIVVALIFGALSGTVLRISAVNQASNELTVWQKTGPLYSTSIYVNLPQEKMFDDGAPFRQVAGSLESKDQTVFIHSNAQDSEAIAHGERSYFPGEKNSLYINNGYLQKNPILDVHGHKITYPTGELNKVLLIVPETYHGSIEKLKKSYASDLKGWCETSESGSDSPSNKAACKPELSIIRAKAGQSYFLYNNAQLDMPAEGQSGTTSRTASLKDPVAAVANVRSHLIAPAVFISYASSGNVLFTNPAALTAALDKAGILGDFSGINNAADIVAYSIQLSQREQVMDILGMILGFGVFVMSIGVLISAYCELRKKQNFIKLTHGYSFIRRHVGIILVGFVVTVAALEIASRIGHMRDGASIVLALIILILQVSMTVGMLKTFESQTRASMIKES</sequence>
<feature type="transmembrane region" description="Helical" evidence="1">
    <location>
        <begin position="598"/>
        <end position="620"/>
    </location>
</feature>
<comment type="caution">
    <text evidence="2">The sequence shown here is derived from an EMBL/GenBank/DDBJ whole genome shotgun (WGS) entry which is preliminary data.</text>
</comment>